<name>A0AAV9I8B1_9RHOD</name>
<proteinExistence type="predicted"/>
<evidence type="ECO:0000313" key="2">
    <source>
        <dbReference type="Proteomes" id="UP001300502"/>
    </source>
</evidence>
<comment type="caution">
    <text evidence="1">The sequence shown here is derived from an EMBL/GenBank/DDBJ whole genome shotgun (WGS) entry which is preliminary data.</text>
</comment>
<evidence type="ECO:0000313" key="1">
    <source>
        <dbReference type="EMBL" id="KAK4523591.1"/>
    </source>
</evidence>
<organism evidence="1 2">
    <name type="scientific">Galdieria yellowstonensis</name>
    <dbReference type="NCBI Taxonomy" id="3028027"/>
    <lineage>
        <taxon>Eukaryota</taxon>
        <taxon>Rhodophyta</taxon>
        <taxon>Bangiophyceae</taxon>
        <taxon>Galdieriales</taxon>
        <taxon>Galdieriaceae</taxon>
        <taxon>Galdieria</taxon>
    </lineage>
</organism>
<protein>
    <submittedName>
        <fullName evidence="1">Uncharacterized protein</fullName>
    </submittedName>
</protein>
<dbReference type="Proteomes" id="UP001300502">
    <property type="component" value="Unassembled WGS sequence"/>
</dbReference>
<keyword evidence="2" id="KW-1185">Reference proteome</keyword>
<sequence>MEKQLQQEEKEYQYLLQCIGNQWIGNSSSFSPQNWLSLWQPQTKQQVHQFHRAWVQDSKKMLRLWTQLNWQAIPTMESWKDTITFYQQNKPVIANQRDLALLERKIQQWIVYLVGCQGCRRKVGTIVDYDQVMQRLLEDCKAIMERIGSYRMKEAAQANQEKDPAMV</sequence>
<reference evidence="1 2" key="1">
    <citation type="submission" date="2022-07" db="EMBL/GenBank/DDBJ databases">
        <title>Genome-wide signatures of adaptation to extreme environments.</title>
        <authorList>
            <person name="Cho C.H."/>
            <person name="Yoon H.S."/>
        </authorList>
    </citation>
    <scope>NUCLEOTIDE SEQUENCE [LARGE SCALE GENOMIC DNA]</scope>
    <source>
        <strain evidence="1 2">108.79 E11</strain>
    </source>
</reference>
<accession>A0AAV9I8B1</accession>
<dbReference type="EMBL" id="JANCYU010000017">
    <property type="protein sequence ID" value="KAK4523591.1"/>
    <property type="molecule type" value="Genomic_DNA"/>
</dbReference>
<gene>
    <name evidence="1" type="ORF">GAYE_PCTG70G1487</name>
</gene>
<dbReference type="AlphaFoldDB" id="A0AAV9I8B1"/>